<dbReference type="CDD" id="cd16962">
    <property type="entry name" value="RuvC"/>
    <property type="match status" value="1"/>
</dbReference>
<keyword evidence="6 13" id="KW-0227">DNA damage</keyword>
<organism evidence="15 16">
    <name type="scientific">Fusobacterium periodonticum 1_1_41FAA</name>
    <dbReference type="NCBI Taxonomy" id="469621"/>
    <lineage>
        <taxon>Bacteria</taxon>
        <taxon>Fusobacteriati</taxon>
        <taxon>Fusobacteriota</taxon>
        <taxon>Fusobacteriia</taxon>
        <taxon>Fusobacteriales</taxon>
        <taxon>Fusobacteriaceae</taxon>
        <taxon>Fusobacterium</taxon>
    </lineage>
</organism>
<dbReference type="InterPro" id="IPR012337">
    <property type="entry name" value="RNaseH-like_sf"/>
</dbReference>
<accession>D6LEI2</accession>
<comment type="function">
    <text evidence="13">The RuvA-RuvB-RuvC complex processes Holliday junction (HJ) DNA during genetic recombination and DNA repair. Endonuclease that resolves HJ intermediates. Cleaves cruciform DNA by making single-stranded nicks across the HJ at symmetrical positions within the homologous arms, yielding a 5'-phosphate and a 3'-hydroxyl group; requires a central core of homology in the junction. The consensus cleavage sequence is 5'-(A/T)TT(C/G)-3'. Cleavage occurs on the 3'-side of the TT dinucleotide at the point of strand exchange. HJ branch migration catalyzed by RuvA-RuvB allows RuvC to scan DNA until it finds its consensus sequence, where it cleaves and resolves the cruciform DNA.</text>
</comment>
<dbReference type="GO" id="GO:0006281">
    <property type="term" value="P:DNA repair"/>
    <property type="evidence" value="ECO:0007669"/>
    <property type="project" value="UniProtKB-UniRule"/>
</dbReference>
<dbReference type="InterPro" id="IPR002176">
    <property type="entry name" value="X-over_junc_endoDNase_RuvC"/>
</dbReference>
<dbReference type="GO" id="GO:0048476">
    <property type="term" value="C:Holliday junction resolvase complex"/>
    <property type="evidence" value="ECO:0007669"/>
    <property type="project" value="UniProtKB-UniRule"/>
</dbReference>
<proteinExistence type="inferred from homology"/>
<comment type="cofactor">
    <cofactor evidence="13">
        <name>Mg(2+)</name>
        <dbReference type="ChEBI" id="CHEBI:18420"/>
    </cofactor>
    <text evidence="13">Binds 2 Mg(2+) ion per subunit.</text>
</comment>
<keyword evidence="11 13" id="KW-0234">DNA repair</keyword>
<dbReference type="NCBIfam" id="NF000711">
    <property type="entry name" value="PRK00039.2-1"/>
    <property type="match status" value="1"/>
</dbReference>
<dbReference type="GO" id="GO:0008821">
    <property type="term" value="F:crossover junction DNA endonuclease activity"/>
    <property type="evidence" value="ECO:0007669"/>
    <property type="project" value="UniProtKB-UniRule"/>
</dbReference>
<dbReference type="EMBL" id="GG770381">
    <property type="protein sequence ID" value="EFG28567.2"/>
    <property type="molecule type" value="Genomic_DNA"/>
</dbReference>
<dbReference type="Proteomes" id="UP000003964">
    <property type="component" value="Unassembled WGS sequence"/>
</dbReference>
<keyword evidence="3 13" id="KW-0540">Nuclease</keyword>
<evidence type="ECO:0000256" key="11">
    <source>
        <dbReference type="ARBA" id="ARBA00023204"/>
    </source>
</evidence>
<feature type="binding site" evidence="13">
    <location>
        <position position="7"/>
    </location>
    <ligand>
        <name>Mg(2+)</name>
        <dbReference type="ChEBI" id="CHEBI:18420"/>
        <label>1</label>
    </ligand>
</feature>
<evidence type="ECO:0000256" key="5">
    <source>
        <dbReference type="ARBA" id="ARBA00022759"/>
    </source>
</evidence>
<dbReference type="HAMAP" id="MF_00034">
    <property type="entry name" value="RuvC"/>
    <property type="match status" value="1"/>
</dbReference>
<keyword evidence="4 13" id="KW-0479">Metal-binding</keyword>
<keyword evidence="7 13" id="KW-0378">Hydrolase</keyword>
<dbReference type="InterPro" id="IPR020563">
    <property type="entry name" value="X-over_junc_endoDNase_Mg_BS"/>
</dbReference>
<feature type="active site" evidence="13">
    <location>
        <position position="7"/>
    </location>
</feature>
<dbReference type="PROSITE" id="PS01321">
    <property type="entry name" value="RUVC"/>
    <property type="match status" value="1"/>
</dbReference>
<evidence type="ECO:0000256" key="13">
    <source>
        <dbReference type="HAMAP-Rule" id="MF_00034"/>
    </source>
</evidence>
<evidence type="ECO:0000256" key="7">
    <source>
        <dbReference type="ARBA" id="ARBA00022801"/>
    </source>
</evidence>
<evidence type="ECO:0000256" key="14">
    <source>
        <dbReference type="NCBIfam" id="TIGR00228"/>
    </source>
</evidence>
<dbReference type="GO" id="GO:0000287">
    <property type="term" value="F:magnesium ion binding"/>
    <property type="evidence" value="ECO:0007669"/>
    <property type="project" value="UniProtKB-UniRule"/>
</dbReference>
<dbReference type="EC" id="3.1.21.10" evidence="13 14"/>
<name>D6LEI2_9FUSO</name>
<dbReference type="RefSeq" id="WP_008820146.1">
    <property type="nucleotide sequence ID" value="NZ_GG770381.1"/>
</dbReference>
<sequence>MRVIGIDPGTAIVGYGIIDYNKNKYSIVDYGVILTSKDLSNEERLEIVYNELDKILKKYKPEFMAIEDLFYFKNNKTVISVAQARGVILLAGKQNNIPISNYTPLQVKIGITGYGKAEKKQVQLMVQKFLGLSEIPKPDDAADALAICITHINSLSSNISFTGTSNLKKITLSSDTNKISLEEYKKLLKNKEVL</sequence>
<dbReference type="PANTHER" id="PTHR30194">
    <property type="entry name" value="CROSSOVER JUNCTION ENDODEOXYRIBONUCLEASE RUVC"/>
    <property type="match status" value="1"/>
</dbReference>
<keyword evidence="8 13" id="KW-0460">Magnesium</keyword>
<evidence type="ECO:0000256" key="6">
    <source>
        <dbReference type="ARBA" id="ARBA00022763"/>
    </source>
</evidence>
<dbReference type="Gene3D" id="3.30.420.10">
    <property type="entry name" value="Ribonuclease H-like superfamily/Ribonuclease H"/>
    <property type="match status" value="1"/>
</dbReference>
<evidence type="ECO:0000313" key="15">
    <source>
        <dbReference type="EMBL" id="EFG28567.2"/>
    </source>
</evidence>
<evidence type="ECO:0000256" key="2">
    <source>
        <dbReference type="ARBA" id="ARBA00022490"/>
    </source>
</evidence>
<evidence type="ECO:0000256" key="12">
    <source>
        <dbReference type="ARBA" id="ARBA00029354"/>
    </source>
</evidence>
<comment type="subunit">
    <text evidence="13">Homodimer which binds Holliday junction (HJ) DNA. The HJ becomes 2-fold symmetrical on binding to RuvC with unstacked arms; it has a different conformation from HJ DNA in complex with RuvA. In the full resolvosome a probable DNA-RuvA(4)-RuvB(12)-RuvC(2) complex forms which resolves the HJ.</text>
</comment>
<dbReference type="Pfam" id="PF02075">
    <property type="entry name" value="RuvC"/>
    <property type="match status" value="1"/>
</dbReference>
<dbReference type="SUPFAM" id="SSF53098">
    <property type="entry name" value="Ribonuclease H-like"/>
    <property type="match status" value="1"/>
</dbReference>
<evidence type="ECO:0000313" key="16">
    <source>
        <dbReference type="Proteomes" id="UP000003964"/>
    </source>
</evidence>
<evidence type="ECO:0000256" key="8">
    <source>
        <dbReference type="ARBA" id="ARBA00022842"/>
    </source>
</evidence>
<keyword evidence="2 13" id="KW-0963">Cytoplasm</keyword>
<dbReference type="GO" id="GO:0006310">
    <property type="term" value="P:DNA recombination"/>
    <property type="evidence" value="ECO:0007669"/>
    <property type="project" value="UniProtKB-UniRule"/>
</dbReference>
<evidence type="ECO:0000256" key="10">
    <source>
        <dbReference type="ARBA" id="ARBA00023172"/>
    </source>
</evidence>
<feature type="active site" evidence="13">
    <location>
        <position position="140"/>
    </location>
</feature>
<dbReference type="AlphaFoldDB" id="D6LEI2"/>
<gene>
    <name evidence="13" type="primary">ruvC</name>
    <name evidence="15" type="ORF">HMPREF0400_00118</name>
</gene>
<evidence type="ECO:0000256" key="4">
    <source>
        <dbReference type="ARBA" id="ARBA00022723"/>
    </source>
</evidence>
<keyword evidence="9 13" id="KW-0238">DNA-binding</keyword>
<keyword evidence="10 13" id="KW-0233">DNA recombination</keyword>
<comment type="catalytic activity">
    <reaction evidence="12 13">
        <text>Endonucleolytic cleavage at a junction such as a reciprocal single-stranded crossover between two homologous DNA duplexes (Holliday junction).</text>
        <dbReference type="EC" id="3.1.21.10"/>
    </reaction>
</comment>
<dbReference type="GO" id="GO:0003677">
    <property type="term" value="F:DNA binding"/>
    <property type="evidence" value="ECO:0007669"/>
    <property type="project" value="UniProtKB-KW"/>
</dbReference>
<evidence type="ECO:0000256" key="1">
    <source>
        <dbReference type="ARBA" id="ARBA00009518"/>
    </source>
</evidence>
<dbReference type="PANTHER" id="PTHR30194:SF3">
    <property type="entry name" value="CROSSOVER JUNCTION ENDODEOXYRIBONUCLEASE RUVC"/>
    <property type="match status" value="1"/>
</dbReference>
<protein>
    <recommendedName>
        <fullName evidence="13 14">Crossover junction endodeoxyribonuclease RuvC</fullName>
        <ecNumber evidence="13 14">3.1.21.10</ecNumber>
    </recommendedName>
    <alternativeName>
        <fullName evidence="13">Holliday junction nuclease RuvC</fullName>
    </alternativeName>
    <alternativeName>
        <fullName evidence="13">Holliday junction resolvase RuvC</fullName>
    </alternativeName>
</protein>
<dbReference type="NCBIfam" id="TIGR00228">
    <property type="entry name" value="ruvC"/>
    <property type="match status" value="1"/>
</dbReference>
<evidence type="ECO:0000256" key="9">
    <source>
        <dbReference type="ARBA" id="ARBA00023125"/>
    </source>
</evidence>
<dbReference type="GO" id="GO:0005737">
    <property type="term" value="C:cytoplasm"/>
    <property type="evidence" value="ECO:0007669"/>
    <property type="project" value="UniProtKB-SubCell"/>
</dbReference>
<comment type="subcellular location">
    <subcellularLocation>
        <location evidence="13">Cytoplasm</location>
    </subcellularLocation>
</comment>
<feature type="active site" evidence="13">
    <location>
        <position position="67"/>
    </location>
</feature>
<feature type="binding site" evidence="13">
    <location>
        <position position="140"/>
    </location>
    <ligand>
        <name>Mg(2+)</name>
        <dbReference type="ChEBI" id="CHEBI:18420"/>
        <label>1</label>
    </ligand>
</feature>
<reference evidence="15 16" key="1">
    <citation type="submission" date="2010-03" db="EMBL/GenBank/DDBJ databases">
        <title>The Genome Sequence of Fusobacterium sp. 1_1_41FAA.</title>
        <authorList>
            <consortium name="The Broad Institute Genome Sequencing Platform"/>
            <person name="Ward D."/>
            <person name="Earl A."/>
            <person name="Feldgarden M."/>
            <person name="Gevers D."/>
            <person name="Young S.K."/>
            <person name="Zeng Q."/>
            <person name="Koehrsen M."/>
            <person name="Alvarado L."/>
            <person name="Berlin A."/>
            <person name="Borenstein D."/>
            <person name="Chapman S."/>
            <person name="Chen Z."/>
            <person name="Engels R."/>
            <person name="Freedman E."/>
            <person name="Gellesch M."/>
            <person name="Goldberg J."/>
            <person name="Griggs A."/>
            <person name="Gujja S."/>
            <person name="Heilman E."/>
            <person name="Heiman D."/>
            <person name="Hepburn T."/>
            <person name="Howarth C."/>
            <person name="Jen D."/>
            <person name="Larson L."/>
            <person name="Mehta T."/>
            <person name="Park D."/>
            <person name="Pearson M."/>
            <person name="Richards J."/>
            <person name="Roberts A."/>
            <person name="Saif S."/>
            <person name="Shea T."/>
            <person name="Shenoy N."/>
            <person name="Sisk P."/>
            <person name="Stolte C."/>
            <person name="Sykes S."/>
            <person name="Walk T."/>
            <person name="White J."/>
            <person name="Yandava C."/>
            <person name="Strauss J.C."/>
            <person name="Ambrose C.E."/>
            <person name="Allen-Vercoe E."/>
            <person name="Haas B."/>
            <person name="Henn M.R."/>
            <person name="Nusbaum C."/>
            <person name="Birren B."/>
        </authorList>
    </citation>
    <scope>NUCLEOTIDE SEQUENCE [LARGE SCALE GENOMIC DNA]</scope>
    <source>
        <strain evidence="15 16">1_1_41FAA</strain>
    </source>
</reference>
<comment type="similarity">
    <text evidence="1 13">Belongs to the RuvC family.</text>
</comment>
<keyword evidence="5 13" id="KW-0255">Endonuclease</keyword>
<dbReference type="FunFam" id="3.30.420.10:FF:000002">
    <property type="entry name" value="Crossover junction endodeoxyribonuclease RuvC"/>
    <property type="match status" value="1"/>
</dbReference>
<dbReference type="PRINTS" id="PR00696">
    <property type="entry name" value="RSOLVASERUVC"/>
</dbReference>
<feature type="binding site" evidence="13">
    <location>
        <position position="67"/>
    </location>
    <ligand>
        <name>Mg(2+)</name>
        <dbReference type="ChEBI" id="CHEBI:18420"/>
        <label>2</label>
    </ligand>
</feature>
<dbReference type="InterPro" id="IPR036397">
    <property type="entry name" value="RNaseH_sf"/>
</dbReference>
<evidence type="ECO:0000256" key="3">
    <source>
        <dbReference type="ARBA" id="ARBA00022722"/>
    </source>
</evidence>